<dbReference type="Gene3D" id="3.30.1540.10">
    <property type="entry name" value="formyl-coa transferase, domain 3"/>
    <property type="match status" value="1"/>
</dbReference>
<accession>A0A1I4AFU2</accession>
<dbReference type="STRING" id="1123062.SAMN02745775_103424"/>
<name>A0A1I4AFU2_9PROT</name>
<proteinExistence type="predicted"/>
<dbReference type="RefSeq" id="WP_092959767.1">
    <property type="nucleotide sequence ID" value="NZ_FOSQ01000003.1"/>
</dbReference>
<protein>
    <submittedName>
        <fullName evidence="2">Crotonobetainyl-CoA:carnitine CoA-transferase CaiB</fullName>
    </submittedName>
</protein>
<dbReference type="OrthoDB" id="7457784at2"/>
<gene>
    <name evidence="2" type="ORF">SAMN02745775_103424</name>
</gene>
<dbReference type="InterPro" id="IPR050483">
    <property type="entry name" value="CoA-transferase_III_domain"/>
</dbReference>
<dbReference type="InterPro" id="IPR023606">
    <property type="entry name" value="CoA-Trfase_III_dom_1_sf"/>
</dbReference>
<keyword evidence="3" id="KW-1185">Reference proteome</keyword>
<dbReference type="InterPro" id="IPR003673">
    <property type="entry name" value="CoA-Trfase_fam_III"/>
</dbReference>
<dbReference type="Gene3D" id="3.40.50.10540">
    <property type="entry name" value="Crotonobetainyl-coa:carnitine coa-transferase, domain 1"/>
    <property type="match status" value="1"/>
</dbReference>
<dbReference type="EMBL" id="FOSQ01000003">
    <property type="protein sequence ID" value="SFK55214.1"/>
    <property type="molecule type" value="Genomic_DNA"/>
</dbReference>
<keyword evidence="1 2" id="KW-0808">Transferase</keyword>
<dbReference type="GO" id="GO:0008410">
    <property type="term" value="F:CoA-transferase activity"/>
    <property type="evidence" value="ECO:0007669"/>
    <property type="project" value="TreeGrafter"/>
</dbReference>
<sequence>MPPDTAATDTALPARTPRPLEGVRIIDVSTVIAGPLGTYLLASLGAEVIKVERPGTGDLARRIGTDPARNAALMGASFLGTNAGKRSITLDLKSPEGAAIFRRLVATADAVFENFRPGTMDKLGLGYAQLKDIRPGLVYCAVSGFGQDGPLAQRAAYDQIIQGMSGLMSLTGPEDGTPSRAGFVVSDSFAAAIAALGTVAALFRARQTGIGGMVDVSMLESTLVMAAWIVSDFVNAGTVPTRLGNDSRSSVPSGTFRTQDGHINIVCNEDHQFHALCDAVGQPGWKTDPQLADRQARFRRGAAVKALVNGALAGRTTAEWEAILARHGVPCGPILGIPEALALPQLRDRGFQRHCEGSDVKVGGIGLTMKGEVEPPPSPPPGLGQDTAVILGELGYDSDGLAALRRAKVI</sequence>
<dbReference type="PANTHER" id="PTHR48207">
    <property type="entry name" value="SUCCINATE--HYDROXYMETHYLGLUTARATE COA-TRANSFERASE"/>
    <property type="match status" value="1"/>
</dbReference>
<dbReference type="Proteomes" id="UP000199473">
    <property type="component" value="Unassembled WGS sequence"/>
</dbReference>
<evidence type="ECO:0000313" key="2">
    <source>
        <dbReference type="EMBL" id="SFK55214.1"/>
    </source>
</evidence>
<evidence type="ECO:0000313" key="3">
    <source>
        <dbReference type="Proteomes" id="UP000199473"/>
    </source>
</evidence>
<evidence type="ECO:0000256" key="1">
    <source>
        <dbReference type="ARBA" id="ARBA00022679"/>
    </source>
</evidence>
<organism evidence="2 3">
    <name type="scientific">Falsiroseomonas stagni DSM 19981</name>
    <dbReference type="NCBI Taxonomy" id="1123062"/>
    <lineage>
        <taxon>Bacteria</taxon>
        <taxon>Pseudomonadati</taxon>
        <taxon>Pseudomonadota</taxon>
        <taxon>Alphaproteobacteria</taxon>
        <taxon>Acetobacterales</taxon>
        <taxon>Roseomonadaceae</taxon>
        <taxon>Falsiroseomonas</taxon>
    </lineage>
</organism>
<dbReference type="InterPro" id="IPR044855">
    <property type="entry name" value="CoA-Trfase_III_dom3_sf"/>
</dbReference>
<reference evidence="2 3" key="1">
    <citation type="submission" date="2016-10" db="EMBL/GenBank/DDBJ databases">
        <authorList>
            <person name="de Groot N.N."/>
        </authorList>
    </citation>
    <scope>NUCLEOTIDE SEQUENCE [LARGE SCALE GENOMIC DNA]</scope>
    <source>
        <strain evidence="2 3">DSM 19981</strain>
    </source>
</reference>
<dbReference type="SUPFAM" id="SSF89796">
    <property type="entry name" value="CoA-transferase family III (CaiB/BaiF)"/>
    <property type="match status" value="1"/>
</dbReference>
<dbReference type="PANTHER" id="PTHR48207:SF3">
    <property type="entry name" value="SUCCINATE--HYDROXYMETHYLGLUTARATE COA-TRANSFERASE"/>
    <property type="match status" value="1"/>
</dbReference>
<dbReference type="AlphaFoldDB" id="A0A1I4AFU2"/>
<dbReference type="Pfam" id="PF02515">
    <property type="entry name" value="CoA_transf_3"/>
    <property type="match status" value="1"/>
</dbReference>